<evidence type="ECO:0000256" key="6">
    <source>
        <dbReference type="SAM" id="MobiDB-lite"/>
    </source>
</evidence>
<protein>
    <submittedName>
        <fullName evidence="7">Uncharacterized protein</fullName>
    </submittedName>
</protein>
<evidence type="ECO:0000313" key="8">
    <source>
        <dbReference type="Proteomes" id="UP000250235"/>
    </source>
</evidence>
<reference evidence="7 8" key="1">
    <citation type="journal article" date="2015" name="Proc. Natl. Acad. Sci. U.S.A.">
        <title>The resurrection genome of Boea hygrometrica: A blueprint for survival of dehydration.</title>
        <authorList>
            <person name="Xiao L."/>
            <person name="Yang G."/>
            <person name="Zhang L."/>
            <person name="Yang X."/>
            <person name="Zhao S."/>
            <person name="Ji Z."/>
            <person name="Zhou Q."/>
            <person name="Hu M."/>
            <person name="Wang Y."/>
            <person name="Chen M."/>
            <person name="Xu Y."/>
            <person name="Jin H."/>
            <person name="Xiao X."/>
            <person name="Hu G."/>
            <person name="Bao F."/>
            <person name="Hu Y."/>
            <person name="Wan P."/>
            <person name="Li L."/>
            <person name="Deng X."/>
            <person name="Kuang T."/>
            <person name="Xiang C."/>
            <person name="Zhu J.K."/>
            <person name="Oliver M.J."/>
            <person name="He Y."/>
        </authorList>
    </citation>
    <scope>NUCLEOTIDE SEQUENCE [LARGE SCALE GENOMIC DNA]</scope>
    <source>
        <strain evidence="8">cv. XS01</strain>
    </source>
</reference>
<evidence type="ECO:0000256" key="2">
    <source>
        <dbReference type="ARBA" id="ARBA00023015"/>
    </source>
</evidence>
<feature type="compositionally biased region" description="Polar residues" evidence="6">
    <location>
        <begin position="107"/>
        <end position="118"/>
    </location>
</feature>
<evidence type="ECO:0000256" key="3">
    <source>
        <dbReference type="ARBA" id="ARBA00023125"/>
    </source>
</evidence>
<dbReference type="SUPFAM" id="SSF101936">
    <property type="entry name" value="DNA-binding pseudobarrel domain"/>
    <property type="match status" value="1"/>
</dbReference>
<evidence type="ECO:0000256" key="5">
    <source>
        <dbReference type="ARBA" id="ARBA00023242"/>
    </source>
</evidence>
<organism evidence="7 8">
    <name type="scientific">Dorcoceras hygrometricum</name>
    <dbReference type="NCBI Taxonomy" id="472368"/>
    <lineage>
        <taxon>Eukaryota</taxon>
        <taxon>Viridiplantae</taxon>
        <taxon>Streptophyta</taxon>
        <taxon>Embryophyta</taxon>
        <taxon>Tracheophyta</taxon>
        <taxon>Spermatophyta</taxon>
        <taxon>Magnoliopsida</taxon>
        <taxon>eudicotyledons</taxon>
        <taxon>Gunneridae</taxon>
        <taxon>Pentapetalae</taxon>
        <taxon>asterids</taxon>
        <taxon>lamiids</taxon>
        <taxon>Lamiales</taxon>
        <taxon>Gesneriaceae</taxon>
        <taxon>Didymocarpoideae</taxon>
        <taxon>Trichosporeae</taxon>
        <taxon>Loxocarpinae</taxon>
        <taxon>Dorcoceras</taxon>
    </lineage>
</organism>
<dbReference type="GO" id="GO:0003677">
    <property type="term" value="F:DNA binding"/>
    <property type="evidence" value="ECO:0007669"/>
    <property type="project" value="UniProtKB-KW"/>
</dbReference>
<evidence type="ECO:0000256" key="1">
    <source>
        <dbReference type="ARBA" id="ARBA00004123"/>
    </source>
</evidence>
<comment type="subcellular location">
    <subcellularLocation>
        <location evidence="1">Nucleus</location>
    </subcellularLocation>
</comment>
<dbReference type="EMBL" id="KQ989594">
    <property type="protein sequence ID" value="KZV54135.1"/>
    <property type="molecule type" value="Genomic_DNA"/>
</dbReference>
<dbReference type="OrthoDB" id="914210at2759"/>
<feature type="compositionally biased region" description="Low complexity" evidence="6">
    <location>
        <begin position="130"/>
        <end position="139"/>
    </location>
</feature>
<evidence type="ECO:0000256" key="4">
    <source>
        <dbReference type="ARBA" id="ARBA00023163"/>
    </source>
</evidence>
<dbReference type="Gene3D" id="2.40.330.10">
    <property type="entry name" value="DNA-binding pseudobarrel domain"/>
    <property type="match status" value="1"/>
</dbReference>
<feature type="compositionally biased region" description="Polar residues" evidence="6">
    <location>
        <begin position="16"/>
        <end position="28"/>
    </location>
</feature>
<proteinExistence type="predicted"/>
<name>A0A2Z7D3Z6_9LAMI</name>
<feature type="compositionally biased region" description="Acidic residues" evidence="6">
    <location>
        <begin position="48"/>
        <end position="61"/>
    </location>
</feature>
<feature type="compositionally biased region" description="Polar residues" evidence="6">
    <location>
        <begin position="87"/>
        <end position="98"/>
    </location>
</feature>
<dbReference type="InterPro" id="IPR015300">
    <property type="entry name" value="DNA-bd_pseudobarrel_sf"/>
</dbReference>
<feature type="region of interest" description="Disordered" evidence="6">
    <location>
        <begin position="1"/>
        <end position="139"/>
    </location>
</feature>
<dbReference type="GO" id="GO:0005634">
    <property type="term" value="C:nucleus"/>
    <property type="evidence" value="ECO:0007669"/>
    <property type="project" value="UniProtKB-SubCell"/>
</dbReference>
<feature type="compositionally biased region" description="Acidic residues" evidence="6">
    <location>
        <begin position="1"/>
        <end position="11"/>
    </location>
</feature>
<keyword evidence="3" id="KW-0238">DNA-binding</keyword>
<sequence length="362" mass="39185">MADVDSGEEEIRDSPTGASKSDSNSADQTVEEESGAGCNGSSNLDSNWTDDTEAEESDGAEESGGSPTGGSNSTDQTAVEENGADCTGSSIWYSNSADGTGAEESGCSPTGGSNSTDETAVEENGGGGTRISTSGSNSTEDTLAVITDGYQAAASSSTNQTQNFMSCNPDRLEKMSVLDFIFHLRRKLKLSDTISSDNGNIDAPTRPREPASRNLPPECLCFVKKLTLTDASPEDGRLDLALDMAIWIPTCPQIPKDVHEARRSVELMVFDFQNTQYNMVLTGYNYEGNVLYRIDGEWGKFISAHRLQQGDVIFFCKNRDARVNDGDFYYIILFTRRSDGDFAIIDEDEPGEDEREDEPSDE</sequence>
<feature type="compositionally biased region" description="Low complexity" evidence="6">
    <location>
        <begin position="63"/>
        <end position="74"/>
    </location>
</feature>
<keyword evidence="4" id="KW-0804">Transcription</keyword>
<gene>
    <name evidence="7" type="ORF">F511_09970</name>
</gene>
<keyword evidence="2" id="KW-0805">Transcription regulation</keyword>
<dbReference type="AlphaFoldDB" id="A0A2Z7D3Z6"/>
<evidence type="ECO:0000313" key="7">
    <source>
        <dbReference type="EMBL" id="KZV54135.1"/>
    </source>
</evidence>
<keyword evidence="8" id="KW-1185">Reference proteome</keyword>
<accession>A0A2Z7D3Z6</accession>
<dbReference type="Proteomes" id="UP000250235">
    <property type="component" value="Unassembled WGS sequence"/>
</dbReference>
<keyword evidence="5" id="KW-0539">Nucleus</keyword>